<dbReference type="EMBL" id="JBJUIK010000013">
    <property type="protein sequence ID" value="KAL3506696.1"/>
    <property type="molecule type" value="Genomic_DNA"/>
</dbReference>
<evidence type="ECO:0000313" key="3">
    <source>
        <dbReference type="Proteomes" id="UP001630127"/>
    </source>
</evidence>
<protein>
    <submittedName>
        <fullName evidence="2">Uncharacterized protein</fullName>
    </submittedName>
</protein>
<name>A0ABD2YJ12_9GENT</name>
<feature type="compositionally biased region" description="Acidic residues" evidence="1">
    <location>
        <begin position="24"/>
        <end position="33"/>
    </location>
</feature>
<accession>A0ABD2YJ12</accession>
<feature type="compositionally biased region" description="Basic and acidic residues" evidence="1">
    <location>
        <begin position="1"/>
        <end position="23"/>
    </location>
</feature>
<dbReference type="Proteomes" id="UP001630127">
    <property type="component" value="Unassembled WGS sequence"/>
</dbReference>
<comment type="caution">
    <text evidence="2">The sequence shown here is derived from an EMBL/GenBank/DDBJ whole genome shotgun (WGS) entry which is preliminary data.</text>
</comment>
<feature type="region of interest" description="Disordered" evidence="1">
    <location>
        <begin position="1"/>
        <end position="57"/>
    </location>
</feature>
<organism evidence="2 3">
    <name type="scientific">Cinchona calisaya</name>
    <dbReference type="NCBI Taxonomy" id="153742"/>
    <lineage>
        <taxon>Eukaryota</taxon>
        <taxon>Viridiplantae</taxon>
        <taxon>Streptophyta</taxon>
        <taxon>Embryophyta</taxon>
        <taxon>Tracheophyta</taxon>
        <taxon>Spermatophyta</taxon>
        <taxon>Magnoliopsida</taxon>
        <taxon>eudicotyledons</taxon>
        <taxon>Gunneridae</taxon>
        <taxon>Pentapetalae</taxon>
        <taxon>asterids</taxon>
        <taxon>lamiids</taxon>
        <taxon>Gentianales</taxon>
        <taxon>Rubiaceae</taxon>
        <taxon>Cinchonoideae</taxon>
        <taxon>Cinchoneae</taxon>
        <taxon>Cinchona</taxon>
    </lineage>
</organism>
<dbReference type="AlphaFoldDB" id="A0ABD2YJ12"/>
<evidence type="ECO:0000313" key="2">
    <source>
        <dbReference type="EMBL" id="KAL3506696.1"/>
    </source>
</evidence>
<keyword evidence="3" id="KW-1185">Reference proteome</keyword>
<proteinExistence type="predicted"/>
<sequence>MEGKECPSVDTDGKDSTGTGKEDNIEDSGQEEDGFLKKAKPNAVSMGNDDESTKGEIKRMRDSVEMGLTNIGFRCSNVRIPNFIFRFSGRKDFKALKDLRGLEDAEGDG</sequence>
<evidence type="ECO:0000256" key="1">
    <source>
        <dbReference type="SAM" id="MobiDB-lite"/>
    </source>
</evidence>
<reference evidence="2 3" key="1">
    <citation type="submission" date="2024-11" db="EMBL/GenBank/DDBJ databases">
        <title>A near-complete genome assembly of Cinchona calisaya.</title>
        <authorList>
            <person name="Lian D.C."/>
            <person name="Zhao X.W."/>
            <person name="Wei L."/>
        </authorList>
    </citation>
    <scope>NUCLEOTIDE SEQUENCE [LARGE SCALE GENOMIC DNA]</scope>
    <source>
        <tissue evidence="2">Nenye</tissue>
    </source>
</reference>
<gene>
    <name evidence="2" type="ORF">ACH5RR_032078</name>
</gene>